<dbReference type="GO" id="GO:0004875">
    <property type="term" value="F:complement receptor activity"/>
    <property type="evidence" value="ECO:0007669"/>
    <property type="project" value="TreeGrafter"/>
</dbReference>
<comment type="subcellular location">
    <subcellularLocation>
        <location evidence="1">Membrane</location>
        <topology evidence="1">Multi-pass membrane protein</topology>
    </subcellularLocation>
</comment>
<evidence type="ECO:0000313" key="12">
    <source>
        <dbReference type="Proteomes" id="UP000770717"/>
    </source>
</evidence>
<feature type="transmembrane region" description="Helical" evidence="9">
    <location>
        <begin position="323"/>
        <end position="347"/>
    </location>
</feature>
<evidence type="ECO:0000256" key="6">
    <source>
        <dbReference type="ARBA" id="ARBA00023170"/>
    </source>
</evidence>
<evidence type="ECO:0000256" key="8">
    <source>
        <dbReference type="ARBA" id="ARBA00025736"/>
    </source>
</evidence>
<dbReference type="OrthoDB" id="9908582at2759"/>
<accession>A0A8J6ECV9</accession>
<organism evidence="11 12">
    <name type="scientific">Eleutherodactylus coqui</name>
    <name type="common">Puerto Rican coqui</name>
    <dbReference type="NCBI Taxonomy" id="57060"/>
    <lineage>
        <taxon>Eukaryota</taxon>
        <taxon>Metazoa</taxon>
        <taxon>Chordata</taxon>
        <taxon>Craniata</taxon>
        <taxon>Vertebrata</taxon>
        <taxon>Euteleostomi</taxon>
        <taxon>Amphibia</taxon>
        <taxon>Batrachia</taxon>
        <taxon>Anura</taxon>
        <taxon>Neobatrachia</taxon>
        <taxon>Hyloidea</taxon>
        <taxon>Eleutherodactylidae</taxon>
        <taxon>Eleutherodactylinae</taxon>
        <taxon>Eleutherodactylus</taxon>
        <taxon>Eleutherodactylus</taxon>
    </lineage>
</organism>
<keyword evidence="3 9" id="KW-1133">Transmembrane helix</keyword>
<evidence type="ECO:0000256" key="5">
    <source>
        <dbReference type="ARBA" id="ARBA00023136"/>
    </source>
</evidence>
<dbReference type="GO" id="GO:0007200">
    <property type="term" value="P:phospholipase C-activating G protein-coupled receptor signaling pathway"/>
    <property type="evidence" value="ECO:0007669"/>
    <property type="project" value="TreeGrafter"/>
</dbReference>
<keyword evidence="4" id="KW-0297">G-protein coupled receptor</keyword>
<keyword evidence="5 9" id="KW-0472">Membrane</keyword>
<dbReference type="AlphaFoldDB" id="A0A8J6ECV9"/>
<comment type="similarity">
    <text evidence="8">Belongs to the chemokine-like receptor (CMKLR) family.</text>
</comment>
<evidence type="ECO:0000256" key="9">
    <source>
        <dbReference type="SAM" id="Phobius"/>
    </source>
</evidence>
<feature type="transmembrane region" description="Helical" evidence="9">
    <location>
        <begin position="245"/>
        <end position="271"/>
    </location>
</feature>
<reference evidence="11" key="1">
    <citation type="thesis" date="2020" institute="ProQuest LLC" country="789 East Eisenhower Parkway, Ann Arbor, MI, USA">
        <title>Comparative Genomics and Chromosome Evolution.</title>
        <authorList>
            <person name="Mudd A.B."/>
        </authorList>
    </citation>
    <scope>NUCLEOTIDE SEQUENCE</scope>
    <source>
        <strain evidence="11">HN-11 Male</strain>
        <tissue evidence="11">Kidney and liver</tissue>
    </source>
</reference>
<dbReference type="PANTHER" id="PTHR24225:SF71">
    <property type="entry name" value="C3A ANAPHYLATOXIN CHEMOTACTIC RECEPTOR-LIKE"/>
    <property type="match status" value="1"/>
</dbReference>
<feature type="transmembrane region" description="Helical" evidence="9">
    <location>
        <begin position="144"/>
        <end position="165"/>
    </location>
</feature>
<proteinExistence type="inferred from homology"/>
<gene>
    <name evidence="11" type="ORF">GDO78_016113</name>
</gene>
<dbReference type="InterPro" id="IPR017452">
    <property type="entry name" value="GPCR_Rhodpsn_7TM"/>
</dbReference>
<dbReference type="GO" id="GO:0004930">
    <property type="term" value="F:G protein-coupled receptor activity"/>
    <property type="evidence" value="ECO:0007669"/>
    <property type="project" value="UniProtKB-KW"/>
</dbReference>
<keyword evidence="12" id="KW-1185">Reference proteome</keyword>
<evidence type="ECO:0000256" key="1">
    <source>
        <dbReference type="ARBA" id="ARBA00004141"/>
    </source>
</evidence>
<dbReference type="PANTHER" id="PTHR24225">
    <property type="entry name" value="CHEMOTACTIC RECEPTOR"/>
    <property type="match status" value="1"/>
</dbReference>
<keyword evidence="7" id="KW-0807">Transducer</keyword>
<protein>
    <recommendedName>
        <fullName evidence="10">G-protein coupled receptors family 1 profile domain-containing protein</fullName>
    </recommendedName>
</protein>
<dbReference type="GO" id="GO:0005886">
    <property type="term" value="C:plasma membrane"/>
    <property type="evidence" value="ECO:0007669"/>
    <property type="project" value="TreeGrafter"/>
</dbReference>
<evidence type="ECO:0000256" key="3">
    <source>
        <dbReference type="ARBA" id="ARBA00022989"/>
    </source>
</evidence>
<dbReference type="GO" id="GO:0007204">
    <property type="term" value="P:positive regulation of cytosolic calcium ion concentration"/>
    <property type="evidence" value="ECO:0007669"/>
    <property type="project" value="TreeGrafter"/>
</dbReference>
<evidence type="ECO:0000313" key="11">
    <source>
        <dbReference type="EMBL" id="KAG9466785.1"/>
    </source>
</evidence>
<feature type="transmembrane region" description="Helical" evidence="9">
    <location>
        <begin position="101"/>
        <end position="123"/>
    </location>
</feature>
<dbReference type="Proteomes" id="UP000770717">
    <property type="component" value="Unassembled WGS sequence"/>
</dbReference>
<dbReference type="GO" id="GO:0006954">
    <property type="term" value="P:inflammatory response"/>
    <property type="evidence" value="ECO:0007669"/>
    <property type="project" value="TreeGrafter"/>
</dbReference>
<evidence type="ECO:0000256" key="2">
    <source>
        <dbReference type="ARBA" id="ARBA00022692"/>
    </source>
</evidence>
<feature type="transmembrane region" description="Helical" evidence="9">
    <location>
        <begin position="26"/>
        <end position="53"/>
    </location>
</feature>
<dbReference type="PRINTS" id="PR00237">
    <property type="entry name" value="GPCRRHODOPSN"/>
</dbReference>
<dbReference type="EMBL" id="WNTK01001823">
    <property type="protein sequence ID" value="KAG9466785.1"/>
    <property type="molecule type" value="Genomic_DNA"/>
</dbReference>
<feature type="transmembrane region" description="Helical" evidence="9">
    <location>
        <begin position="65"/>
        <end position="89"/>
    </location>
</feature>
<evidence type="ECO:0000256" key="4">
    <source>
        <dbReference type="ARBA" id="ARBA00023040"/>
    </source>
</evidence>
<feature type="domain" description="G-protein coupled receptors family 1 profile" evidence="10">
    <location>
        <begin position="45"/>
        <end position="345"/>
    </location>
</feature>
<keyword evidence="2 9" id="KW-0812">Transmembrane</keyword>
<dbReference type="Gene3D" id="1.20.1070.10">
    <property type="entry name" value="Rhodopsin 7-helix transmembrane proteins"/>
    <property type="match status" value="2"/>
</dbReference>
<dbReference type="InterPro" id="IPR000276">
    <property type="entry name" value="GPCR_Rhodpsn"/>
</dbReference>
<comment type="caution">
    <text evidence="11">The sequence shown here is derived from an EMBL/GenBank/DDBJ whole genome shotgun (WGS) entry which is preliminary data.</text>
</comment>
<keyword evidence="6" id="KW-0675">Receptor</keyword>
<sequence>MALNDLCYSIVDLHALLEYYESYSSAFQYVSFVMSIVTCLLGLVENAIVIFITGFIMKKHKSKNWFLNLAIADFGALLTLPLHAAAIFNGTWPFGPHMCKVFLFSVCANMHASILILLSLNIARVLSVAQPMFHLRFITRRVSFWICSFIWFFALLSSLPVFFFGGEFKIGDVILCSFFSSDKDITVVAVSGYNMSIDNATGNILDSTINTKFNPFFEKCSSNSCCGGEETRKYWNYLMFTPKQFAIPFLIFGYFIPLVIVIICNLTIIVHVKNSKTVNTHRLYQIVLLVILVYFICWTPIVIAHTMIFIAVRDMNLMVTFKIFTLIPLMISIAYVSSCLNPIVYVLSSGRMQMELNVFISSIRNHRN</sequence>
<dbReference type="PROSITE" id="PS50262">
    <property type="entry name" value="G_PROTEIN_RECEP_F1_2"/>
    <property type="match status" value="1"/>
</dbReference>
<evidence type="ECO:0000256" key="7">
    <source>
        <dbReference type="ARBA" id="ARBA00023224"/>
    </source>
</evidence>
<evidence type="ECO:0000259" key="10">
    <source>
        <dbReference type="PROSITE" id="PS50262"/>
    </source>
</evidence>
<dbReference type="Pfam" id="PF00001">
    <property type="entry name" value="7tm_1"/>
    <property type="match status" value="2"/>
</dbReference>
<feature type="transmembrane region" description="Helical" evidence="9">
    <location>
        <begin position="283"/>
        <end position="311"/>
    </location>
</feature>
<dbReference type="SUPFAM" id="SSF81321">
    <property type="entry name" value="Family A G protein-coupled receptor-like"/>
    <property type="match status" value="1"/>
</dbReference>
<dbReference type="InterPro" id="IPR000826">
    <property type="entry name" value="Formyl_rcpt-rel"/>
</dbReference>
<name>A0A8J6ECV9_ELECQ</name>